<comment type="caution">
    <text evidence="3">The sequence shown here is derived from an EMBL/GenBank/DDBJ whole genome shotgun (WGS) entry which is preliminary data.</text>
</comment>
<dbReference type="PANTHER" id="PTHR34980">
    <property type="entry name" value="INNER MEMBRANE PROTEIN-RELATED-RELATED"/>
    <property type="match status" value="1"/>
</dbReference>
<gene>
    <name evidence="3" type="ORF">GCM10008066_14420</name>
</gene>
<proteinExistence type="predicted"/>
<feature type="transmembrane region" description="Helical" evidence="2">
    <location>
        <begin position="138"/>
        <end position="155"/>
    </location>
</feature>
<evidence type="ECO:0000256" key="2">
    <source>
        <dbReference type="SAM" id="Phobius"/>
    </source>
</evidence>
<evidence type="ECO:0000313" key="3">
    <source>
        <dbReference type="EMBL" id="GGI18518.1"/>
    </source>
</evidence>
<sequence length="179" mass="19361">MTSYTPYLSPPDNTPPVERIRPFSLAGRLDRWRYVAFALCAIVAVMLILFIAGFALLYLGSLGRMLYIGASVVLCYAFLPIFLTILTIKRCHDFNMGGWLAVLLLVPVVNLAFCFIPGTKEENKYGLPLPVPSAGTRAIAIILPILLIGGFLATGTSQLSDSSNATSSPASTTLQSYQP</sequence>
<evidence type="ECO:0000313" key="4">
    <source>
        <dbReference type="Proteomes" id="UP000642180"/>
    </source>
</evidence>
<protein>
    <recommendedName>
        <fullName evidence="5">DUF805 domain-containing protein</fullName>
    </recommendedName>
</protein>
<organism evidence="3 4">
    <name type="scientific">Oxalicibacterium faecigallinarum</name>
    <dbReference type="NCBI Taxonomy" id="573741"/>
    <lineage>
        <taxon>Bacteria</taxon>
        <taxon>Pseudomonadati</taxon>
        <taxon>Pseudomonadota</taxon>
        <taxon>Betaproteobacteria</taxon>
        <taxon>Burkholderiales</taxon>
        <taxon>Oxalobacteraceae</taxon>
        <taxon>Oxalicibacterium</taxon>
    </lineage>
</organism>
<feature type="transmembrane region" description="Helical" evidence="2">
    <location>
        <begin position="65"/>
        <end position="86"/>
    </location>
</feature>
<feature type="transmembrane region" description="Helical" evidence="2">
    <location>
        <begin position="98"/>
        <end position="118"/>
    </location>
</feature>
<feature type="compositionally biased region" description="Low complexity" evidence="1">
    <location>
        <begin position="160"/>
        <end position="173"/>
    </location>
</feature>
<name>A0A8J3AQN8_9BURK</name>
<feature type="transmembrane region" description="Helical" evidence="2">
    <location>
        <begin position="34"/>
        <end position="59"/>
    </location>
</feature>
<keyword evidence="4" id="KW-1185">Reference proteome</keyword>
<evidence type="ECO:0000256" key="1">
    <source>
        <dbReference type="SAM" id="MobiDB-lite"/>
    </source>
</evidence>
<dbReference type="GO" id="GO:0005886">
    <property type="term" value="C:plasma membrane"/>
    <property type="evidence" value="ECO:0007669"/>
    <property type="project" value="TreeGrafter"/>
</dbReference>
<dbReference type="EMBL" id="BMDI01000001">
    <property type="protein sequence ID" value="GGI18518.1"/>
    <property type="molecule type" value="Genomic_DNA"/>
</dbReference>
<dbReference type="Proteomes" id="UP000642180">
    <property type="component" value="Unassembled WGS sequence"/>
</dbReference>
<dbReference type="Pfam" id="PF05656">
    <property type="entry name" value="DUF805"/>
    <property type="match status" value="1"/>
</dbReference>
<keyword evidence="2" id="KW-0472">Membrane</keyword>
<dbReference type="InterPro" id="IPR008523">
    <property type="entry name" value="DUF805"/>
</dbReference>
<evidence type="ECO:0008006" key="5">
    <source>
        <dbReference type="Google" id="ProtNLM"/>
    </source>
</evidence>
<feature type="region of interest" description="Disordered" evidence="1">
    <location>
        <begin position="160"/>
        <end position="179"/>
    </location>
</feature>
<accession>A0A8J3AQN8</accession>
<dbReference type="PANTHER" id="PTHR34980:SF3">
    <property type="entry name" value="BLR8105 PROTEIN"/>
    <property type="match status" value="1"/>
</dbReference>
<dbReference type="RefSeq" id="WP_188380567.1">
    <property type="nucleotide sequence ID" value="NZ_BMDI01000001.1"/>
</dbReference>
<keyword evidence="2" id="KW-1133">Transmembrane helix</keyword>
<keyword evidence="2" id="KW-0812">Transmembrane</keyword>
<dbReference type="AlphaFoldDB" id="A0A8J3AQN8"/>
<reference evidence="4" key="1">
    <citation type="journal article" date="2019" name="Int. J. Syst. Evol. Microbiol.">
        <title>The Global Catalogue of Microorganisms (GCM) 10K type strain sequencing project: providing services to taxonomists for standard genome sequencing and annotation.</title>
        <authorList>
            <consortium name="The Broad Institute Genomics Platform"/>
            <consortium name="The Broad Institute Genome Sequencing Center for Infectious Disease"/>
            <person name="Wu L."/>
            <person name="Ma J."/>
        </authorList>
    </citation>
    <scope>NUCLEOTIDE SEQUENCE [LARGE SCALE GENOMIC DNA]</scope>
    <source>
        <strain evidence="4">CCM 2767</strain>
    </source>
</reference>